<accession>A0A0M0GIQ5</accession>
<protein>
    <recommendedName>
        <fullName evidence="3">MarR family transcriptional regulator</fullName>
    </recommendedName>
</protein>
<dbReference type="AlphaFoldDB" id="A0A0M0GIQ5"/>
<organism evidence="1 2">
    <name type="scientific">Sporosarcina globispora</name>
    <name type="common">Bacillus globisporus</name>
    <dbReference type="NCBI Taxonomy" id="1459"/>
    <lineage>
        <taxon>Bacteria</taxon>
        <taxon>Bacillati</taxon>
        <taxon>Bacillota</taxon>
        <taxon>Bacilli</taxon>
        <taxon>Bacillales</taxon>
        <taxon>Caryophanaceae</taxon>
        <taxon>Sporosarcina</taxon>
    </lineage>
</organism>
<dbReference type="EMBL" id="LGUF01000007">
    <property type="protein sequence ID" value="KON89362.1"/>
    <property type="molecule type" value="Genomic_DNA"/>
</dbReference>
<evidence type="ECO:0000313" key="2">
    <source>
        <dbReference type="Proteomes" id="UP000037109"/>
    </source>
</evidence>
<name>A0A0M0GIQ5_SPOGL</name>
<keyword evidence="2" id="KW-1185">Reference proteome</keyword>
<sequence>MDEVKTQDRENTMREIYSILEGGLQREMHKAEYKLVSEWVSGFNLEERATVLNMLKELTNKHIRID</sequence>
<proteinExistence type="predicted"/>
<evidence type="ECO:0008006" key="3">
    <source>
        <dbReference type="Google" id="ProtNLM"/>
    </source>
</evidence>
<comment type="caution">
    <text evidence="1">The sequence shown here is derived from an EMBL/GenBank/DDBJ whole genome shotgun (WGS) entry which is preliminary data.</text>
</comment>
<dbReference type="PATRIC" id="fig|1459.3.peg.5028"/>
<gene>
    <name evidence="1" type="ORF">AF332_22815</name>
</gene>
<evidence type="ECO:0000313" key="1">
    <source>
        <dbReference type="EMBL" id="KON89362.1"/>
    </source>
</evidence>
<reference evidence="2" key="1">
    <citation type="submission" date="2015-07" db="EMBL/GenBank/DDBJ databases">
        <title>Fjat-10036 dsm4.</title>
        <authorList>
            <person name="Liu B."/>
            <person name="Wang J."/>
            <person name="Zhu Y."/>
            <person name="Liu G."/>
            <person name="Chen Q."/>
            <person name="Chen Z."/>
            <person name="Lan J."/>
            <person name="Che J."/>
            <person name="Ge C."/>
            <person name="Shi H."/>
            <person name="Pan Z."/>
            <person name="Liu X."/>
        </authorList>
    </citation>
    <scope>NUCLEOTIDE SEQUENCE [LARGE SCALE GENOMIC DNA]</scope>
    <source>
        <strain evidence="2">DSM 4</strain>
    </source>
</reference>
<dbReference type="OrthoDB" id="2925256at2"/>
<dbReference type="RefSeq" id="WP_053436730.1">
    <property type="nucleotide sequence ID" value="NZ_LGUF01000007.1"/>
</dbReference>
<dbReference type="Proteomes" id="UP000037109">
    <property type="component" value="Unassembled WGS sequence"/>
</dbReference>